<feature type="region of interest" description="Disordered" evidence="1">
    <location>
        <begin position="36"/>
        <end position="57"/>
    </location>
</feature>
<dbReference type="AlphaFoldDB" id="A0A167F2J0"/>
<dbReference type="Gene3D" id="3.40.50.720">
    <property type="entry name" value="NAD(P)-binding Rossmann-like Domain"/>
    <property type="match status" value="1"/>
</dbReference>
<feature type="compositionally biased region" description="Polar residues" evidence="1">
    <location>
        <begin position="45"/>
        <end position="57"/>
    </location>
</feature>
<evidence type="ECO:0000313" key="4">
    <source>
        <dbReference type="Proteomes" id="UP000189580"/>
    </source>
</evidence>
<keyword evidence="4" id="KW-1185">Reference proteome</keyword>
<dbReference type="OrthoDB" id="338614at2759"/>
<feature type="signal peptide" evidence="2">
    <location>
        <begin position="1"/>
        <end position="26"/>
    </location>
</feature>
<dbReference type="EMBL" id="CP014503">
    <property type="protein sequence ID" value="ANB14742.1"/>
    <property type="molecule type" value="Genomic_DNA"/>
</dbReference>
<evidence type="ECO:0000256" key="1">
    <source>
        <dbReference type="SAM" id="MobiDB-lite"/>
    </source>
</evidence>
<evidence type="ECO:0000313" key="3">
    <source>
        <dbReference type="EMBL" id="ANB14742.1"/>
    </source>
</evidence>
<dbReference type="RefSeq" id="XP_018737219.1">
    <property type="nucleotide sequence ID" value="XM_018879287.1"/>
</dbReference>
<keyword evidence="2" id="KW-0732">Signal</keyword>
<name>A0A167F2J0_9ASCO</name>
<dbReference type="Proteomes" id="UP000189580">
    <property type="component" value="Chromosome b"/>
</dbReference>
<feature type="chain" id="PRO_5007886103" evidence="2">
    <location>
        <begin position="27"/>
        <end position="144"/>
    </location>
</feature>
<dbReference type="KEGG" id="slb:AWJ20_2349"/>
<reference evidence="3 4" key="1">
    <citation type="submission" date="2016-02" db="EMBL/GenBank/DDBJ databases">
        <title>Complete genome sequence and transcriptome regulation of the pentose utilising yeast Sugiyamaella lignohabitans.</title>
        <authorList>
            <person name="Bellasio M."/>
            <person name="Peymann A."/>
            <person name="Valli M."/>
            <person name="Sipitzky M."/>
            <person name="Graf A."/>
            <person name="Sauer M."/>
            <person name="Marx H."/>
            <person name="Mattanovich D."/>
        </authorList>
    </citation>
    <scope>NUCLEOTIDE SEQUENCE [LARGE SCALE GENOMIC DNA]</scope>
    <source>
        <strain evidence="3 4">CBS 10342</strain>
    </source>
</reference>
<evidence type="ECO:0000256" key="2">
    <source>
        <dbReference type="SAM" id="SignalP"/>
    </source>
</evidence>
<proteinExistence type="predicted"/>
<accession>A0A167F2J0</accession>
<sequence>MCTVTRPGVALLAAALAVELLSSVLQHPLKALAPPYKGEEDVDSGDQSSSNDPTALSITPHQIRGFLHKFDAMKIWGPSYDKCSACSEKVVEHWKNDGWEFVKKALNDPEYVSEISGLAELQRQAQELELGSMDWTSGSEEEIN</sequence>
<protein>
    <submittedName>
        <fullName evidence="3">Atg7p</fullName>
    </submittedName>
</protein>
<dbReference type="GeneID" id="30034250"/>
<gene>
    <name evidence="3" type="primary">ATG7</name>
    <name evidence="3" type="ORF">AWJ20_2349</name>
</gene>
<organism evidence="3 4">
    <name type="scientific">Sugiyamaella lignohabitans</name>
    <dbReference type="NCBI Taxonomy" id="796027"/>
    <lineage>
        <taxon>Eukaryota</taxon>
        <taxon>Fungi</taxon>
        <taxon>Dikarya</taxon>
        <taxon>Ascomycota</taxon>
        <taxon>Saccharomycotina</taxon>
        <taxon>Dipodascomycetes</taxon>
        <taxon>Dipodascales</taxon>
        <taxon>Trichomonascaceae</taxon>
        <taxon>Sugiyamaella</taxon>
    </lineage>
</organism>